<keyword evidence="3" id="KW-1185">Reference proteome</keyword>
<dbReference type="RefSeq" id="XP_062626398.1">
    <property type="nucleotide sequence ID" value="XM_062770414.1"/>
</dbReference>
<dbReference type="GeneID" id="87807124"/>
<accession>A0AAF1BGX6</accession>
<gene>
    <name evidence="2" type="ORF">LOC62_03G003883</name>
</gene>
<reference evidence="2" key="1">
    <citation type="submission" date="2023-10" db="EMBL/GenBank/DDBJ databases">
        <authorList>
            <person name="Noh H."/>
        </authorList>
    </citation>
    <scope>NUCLEOTIDE SEQUENCE</scope>
    <source>
        <strain evidence="2">DUCC4014</strain>
    </source>
</reference>
<feature type="region of interest" description="Disordered" evidence="1">
    <location>
        <begin position="422"/>
        <end position="525"/>
    </location>
</feature>
<dbReference type="Proteomes" id="UP000827549">
    <property type="component" value="Chromosome 3"/>
</dbReference>
<dbReference type="AlphaFoldDB" id="A0AAF1BGX6"/>
<feature type="compositionally biased region" description="Pro residues" evidence="1">
    <location>
        <begin position="435"/>
        <end position="452"/>
    </location>
</feature>
<evidence type="ECO:0000313" key="2">
    <source>
        <dbReference type="EMBL" id="WOO80366.1"/>
    </source>
</evidence>
<dbReference type="SUPFAM" id="SSF46565">
    <property type="entry name" value="Chaperone J-domain"/>
    <property type="match status" value="1"/>
</dbReference>
<dbReference type="EMBL" id="CP086716">
    <property type="protein sequence ID" value="WOO80366.1"/>
    <property type="molecule type" value="Genomic_DNA"/>
</dbReference>
<organism evidence="2 3">
    <name type="scientific">Vanrija pseudolonga</name>
    <dbReference type="NCBI Taxonomy" id="143232"/>
    <lineage>
        <taxon>Eukaryota</taxon>
        <taxon>Fungi</taxon>
        <taxon>Dikarya</taxon>
        <taxon>Basidiomycota</taxon>
        <taxon>Agaricomycotina</taxon>
        <taxon>Tremellomycetes</taxon>
        <taxon>Trichosporonales</taxon>
        <taxon>Trichosporonaceae</taxon>
        <taxon>Vanrija</taxon>
    </lineage>
</organism>
<feature type="compositionally biased region" description="Polar residues" evidence="1">
    <location>
        <begin position="486"/>
        <end position="496"/>
    </location>
</feature>
<proteinExistence type="predicted"/>
<feature type="compositionally biased region" description="Basic and acidic residues" evidence="1">
    <location>
        <begin position="497"/>
        <end position="512"/>
    </location>
</feature>
<protein>
    <submittedName>
        <fullName evidence="2">Uncharacterized protein</fullName>
    </submittedName>
</protein>
<evidence type="ECO:0000313" key="3">
    <source>
        <dbReference type="Proteomes" id="UP000827549"/>
    </source>
</evidence>
<dbReference type="InterPro" id="IPR036869">
    <property type="entry name" value="J_dom_sf"/>
</dbReference>
<name>A0AAF1BGX6_9TREE</name>
<sequence>MVLARAARFFQKLSEEAAASVAAAEAAKRAPVTKTFNNELDMVLRRQDPHDRILFEPARRFQKFSGGLALEYLSRSAKSFSAHLIPFYNIAMIAHIRPSMYDISTGRRPLGSRLRAESYVSLEGCTVAAVPRDHWAFGVVLNDDLFDIAGGPKVGDLPKSKESLAEGRMSSFKSSMPTYPGSDGYNNLSFSTQDYFDSLPDWLNKKAPLSGDPKDATTPLFAYGPPRFTRLEQEAIVHRQNNAKEANEGMVEGNQLDGDMEVYAFPQYRLVYKAELFDGGVTIADASDALDKRMWRLEPFTPTSLARRPGYILHVDQKQSEANRWIRNNWFKETPPFLMSTVSDVKTDALHNIVLRSMLRNPVSKDTWEDPFLLPMVNFAQRGTKDMVAVRDYATVHLMLGGEGSGRPSLFGTATTAKLSQRLQNKRAKASAAAAPPPQAKPENQPLPPPRAPARIPSHLLQSRHNDGARQSLTRRVAGQVDRQRQWLSATEQQAKLTKEEAKRKADAEKQRAAANGRPLPLDRPVSDKQGYYKVLDIALTRDFIDYTMEEIINRRIKDKRNKMILENHPDYSASAAEEDTRTDRAARINVAFDHLETCELRVKYHNSHRR</sequence>
<evidence type="ECO:0000256" key="1">
    <source>
        <dbReference type="SAM" id="MobiDB-lite"/>
    </source>
</evidence>